<evidence type="ECO:0000313" key="2">
    <source>
        <dbReference type="EMBL" id="ABM79631.1"/>
    </source>
</evidence>
<reference evidence="2 3" key="1">
    <citation type="journal article" date="2007" name="PLoS Genet.">
        <title>Patterns and implications of gene gain and loss in the evolution of Prochlorococcus.</title>
        <authorList>
            <person name="Kettler G.C."/>
            <person name="Martiny A.C."/>
            <person name="Huang K."/>
            <person name="Zucker J."/>
            <person name="Coleman M.L."/>
            <person name="Rodrigue S."/>
            <person name="Chen F."/>
            <person name="Lapidus A."/>
            <person name="Ferriera S."/>
            <person name="Johnson J."/>
            <person name="Steglich C."/>
            <person name="Church G.M."/>
            <person name="Richardson P."/>
            <person name="Chisholm S.W."/>
        </authorList>
    </citation>
    <scope>NUCLEOTIDE SEQUENCE [LARGE SCALE GENOMIC DNA]</scope>
    <source>
        <strain evidence="2 3">MIT 9303</strain>
    </source>
</reference>
<sequence>MAPSPSWLSLTDLGRIYGISAINCGRALQLQGLRDRHGRPTPGALETGAAHKHGPQTPPRTALWNAKICKGLLEKSGYQPINRTLQVEQWAELLEALEEGSPSINATAEQMAEDLPEELVGDVNDQLAQRGCHFRVALKTHQAYFSAAA</sequence>
<evidence type="ECO:0000256" key="1">
    <source>
        <dbReference type="SAM" id="MobiDB-lite"/>
    </source>
</evidence>
<feature type="region of interest" description="Disordered" evidence="1">
    <location>
        <begin position="34"/>
        <end position="57"/>
    </location>
</feature>
<dbReference type="RefSeq" id="WP_011827470.1">
    <property type="nucleotide sequence ID" value="NC_008820.1"/>
</dbReference>
<name>A2CDS1_PROM3</name>
<protein>
    <submittedName>
        <fullName evidence="2">Uncharacterized protein</fullName>
    </submittedName>
</protein>
<accession>A2CDS1</accession>
<dbReference type="Proteomes" id="UP000002274">
    <property type="component" value="Chromosome"/>
</dbReference>
<dbReference type="BioCyc" id="PMAR59922:G1G80-2544-MONOMER"/>
<gene>
    <name evidence="2" type="ordered locus">P9303_29011</name>
</gene>
<dbReference type="HOGENOM" id="CLU_123923_0_0_3"/>
<evidence type="ECO:0000313" key="3">
    <source>
        <dbReference type="Proteomes" id="UP000002274"/>
    </source>
</evidence>
<organism evidence="2 3">
    <name type="scientific">Prochlorococcus marinus (strain MIT 9303)</name>
    <dbReference type="NCBI Taxonomy" id="59922"/>
    <lineage>
        <taxon>Bacteria</taxon>
        <taxon>Bacillati</taxon>
        <taxon>Cyanobacteriota</taxon>
        <taxon>Cyanophyceae</taxon>
        <taxon>Synechococcales</taxon>
        <taxon>Prochlorococcaceae</taxon>
        <taxon>Prochlorococcus</taxon>
    </lineage>
</organism>
<dbReference type="EMBL" id="CP000554">
    <property type="protein sequence ID" value="ABM79631.1"/>
    <property type="molecule type" value="Genomic_DNA"/>
</dbReference>
<dbReference type="AlphaFoldDB" id="A2CDS1"/>
<dbReference type="KEGG" id="pmf:P9303_29011"/>
<proteinExistence type="predicted"/>
<dbReference type="STRING" id="59922.P9303_29011"/>